<feature type="chain" id="PRO_5047538186" description="Secreted protein" evidence="1">
    <location>
        <begin position="27"/>
        <end position="371"/>
    </location>
</feature>
<gene>
    <name evidence="2" type="ORF">ACFFQA_13060</name>
</gene>
<evidence type="ECO:0000313" key="2">
    <source>
        <dbReference type="EMBL" id="MFB9904865.1"/>
    </source>
</evidence>
<evidence type="ECO:0008006" key="4">
    <source>
        <dbReference type="Google" id="ProtNLM"/>
    </source>
</evidence>
<reference evidence="2 3" key="1">
    <citation type="submission" date="2024-09" db="EMBL/GenBank/DDBJ databases">
        <authorList>
            <person name="Sun Q."/>
            <person name="Mori K."/>
        </authorList>
    </citation>
    <scope>NUCLEOTIDE SEQUENCE [LARGE SCALE GENOMIC DNA]</scope>
    <source>
        <strain evidence="2 3">TBRC 7907</strain>
    </source>
</reference>
<keyword evidence="3" id="KW-1185">Reference proteome</keyword>
<organism evidence="2 3">
    <name type="scientific">Allokutzneria oryzae</name>
    <dbReference type="NCBI Taxonomy" id="1378989"/>
    <lineage>
        <taxon>Bacteria</taxon>
        <taxon>Bacillati</taxon>
        <taxon>Actinomycetota</taxon>
        <taxon>Actinomycetes</taxon>
        <taxon>Pseudonocardiales</taxon>
        <taxon>Pseudonocardiaceae</taxon>
        <taxon>Allokutzneria</taxon>
    </lineage>
</organism>
<sequence>MTIRYRAAVALAATTVVFGSFGTASAAPGWTVTPTPKIAPAYALTGGSMANASSGWAVGSQIDQMWAGTVALRWDGKNWQRTATPKGLALSAVAATSEKGALAVGVKSATSSLAARWDGAKWVELPSPTPGGLPADAYPQLSAISALSENDAWAAGCAQTPDFASGVPILNRWNGKAWSAVSVPKPANADFACLRGVTAKSANDAWAVGYAGTASGPRPLTLHWDGAKWTEVAAAATGAPEAKFSNVVISGKDVWAVGFTSADPSDPRSFAPHAQRWDGKSWSITPVPVKQGLLYGVAADGKGGVYAGGYTSSAVPVAVRWNGSAWTEEKAGMPAHAVLMGMVTVPGTSTVWALGDDAEDRQQGFAARLGG</sequence>
<dbReference type="Proteomes" id="UP001589693">
    <property type="component" value="Unassembled WGS sequence"/>
</dbReference>
<comment type="caution">
    <text evidence="2">The sequence shown here is derived from an EMBL/GenBank/DDBJ whole genome shotgun (WGS) entry which is preliminary data.</text>
</comment>
<keyword evidence="1" id="KW-0732">Signal</keyword>
<evidence type="ECO:0000256" key="1">
    <source>
        <dbReference type="SAM" id="SignalP"/>
    </source>
</evidence>
<name>A0ABV5ZVE6_9PSEU</name>
<accession>A0ABV5ZVE6</accession>
<protein>
    <recommendedName>
        <fullName evidence="4">Secreted protein</fullName>
    </recommendedName>
</protein>
<proteinExistence type="predicted"/>
<feature type="signal peptide" evidence="1">
    <location>
        <begin position="1"/>
        <end position="26"/>
    </location>
</feature>
<evidence type="ECO:0000313" key="3">
    <source>
        <dbReference type="Proteomes" id="UP001589693"/>
    </source>
</evidence>
<dbReference type="RefSeq" id="WP_377852063.1">
    <property type="nucleotide sequence ID" value="NZ_JBHLZU010000010.1"/>
</dbReference>
<dbReference type="EMBL" id="JBHLZU010000010">
    <property type="protein sequence ID" value="MFB9904865.1"/>
    <property type="molecule type" value="Genomic_DNA"/>
</dbReference>